<name>A0A371D7W9_9APHY</name>
<keyword evidence="3" id="KW-1185">Reference proteome</keyword>
<evidence type="ECO:0000313" key="3">
    <source>
        <dbReference type="Proteomes" id="UP000256964"/>
    </source>
</evidence>
<sequence length="348" mass="39188">MSHNYNFQRTADLALKLQEATARVTDVESYVLAQVSTGHSRAIVPTARTDVDEMGGLDELISDVAALLKSTTKSLTRTLRAVARRRNEFVNITSLPEEILRPIFLHASGDNMYHKFSIADTCVPWRNICIAFPGFWTDFEVPHDYDVASRAFTIAEQAGLPLRLKVDWKATPYKVIQLVDTRGKLVEHLEITEWSSRYQFNPLTSTFPLLRRLHVEARSSGWTPDYVSADLVPSGQLKEVVLVGCHLANLLPASYAGLTRLSLVHAFQRASHSLTHVVNLVEVLRASPKLEELILHRVPILPPDSLLDLHSHIATASVIPLPRLRYLDLTLYPECLSRRGRQKSTSWK</sequence>
<gene>
    <name evidence="2" type="ORF">OH76DRAFT_642433</name>
</gene>
<dbReference type="InterPro" id="IPR001810">
    <property type="entry name" value="F-box_dom"/>
</dbReference>
<organism evidence="2 3">
    <name type="scientific">Lentinus brumalis</name>
    <dbReference type="NCBI Taxonomy" id="2498619"/>
    <lineage>
        <taxon>Eukaryota</taxon>
        <taxon>Fungi</taxon>
        <taxon>Dikarya</taxon>
        <taxon>Basidiomycota</taxon>
        <taxon>Agaricomycotina</taxon>
        <taxon>Agaricomycetes</taxon>
        <taxon>Polyporales</taxon>
        <taxon>Polyporaceae</taxon>
        <taxon>Lentinus</taxon>
    </lineage>
</organism>
<reference evidence="2 3" key="1">
    <citation type="journal article" date="2018" name="Biotechnol. Biofuels">
        <title>Integrative visual omics of the white-rot fungus Polyporus brumalis exposes the biotechnological potential of its oxidative enzymes for delignifying raw plant biomass.</title>
        <authorList>
            <person name="Miyauchi S."/>
            <person name="Rancon A."/>
            <person name="Drula E."/>
            <person name="Hage H."/>
            <person name="Chaduli D."/>
            <person name="Favel A."/>
            <person name="Grisel S."/>
            <person name="Henrissat B."/>
            <person name="Herpoel-Gimbert I."/>
            <person name="Ruiz-Duenas F.J."/>
            <person name="Chevret D."/>
            <person name="Hainaut M."/>
            <person name="Lin J."/>
            <person name="Wang M."/>
            <person name="Pangilinan J."/>
            <person name="Lipzen A."/>
            <person name="Lesage-Meessen L."/>
            <person name="Navarro D."/>
            <person name="Riley R."/>
            <person name="Grigoriev I.V."/>
            <person name="Zhou S."/>
            <person name="Raouche S."/>
            <person name="Rosso M.N."/>
        </authorList>
    </citation>
    <scope>NUCLEOTIDE SEQUENCE [LARGE SCALE GENOMIC DNA]</scope>
    <source>
        <strain evidence="2 3">BRFM 1820</strain>
    </source>
</reference>
<dbReference type="SUPFAM" id="SSF52047">
    <property type="entry name" value="RNI-like"/>
    <property type="match status" value="1"/>
</dbReference>
<dbReference type="AlphaFoldDB" id="A0A371D7W9"/>
<proteinExistence type="predicted"/>
<evidence type="ECO:0000259" key="1">
    <source>
        <dbReference type="PROSITE" id="PS50181"/>
    </source>
</evidence>
<dbReference type="OrthoDB" id="2753001at2759"/>
<protein>
    <recommendedName>
        <fullName evidence="1">F-box domain-containing protein</fullName>
    </recommendedName>
</protein>
<feature type="domain" description="F-box" evidence="1">
    <location>
        <begin position="89"/>
        <end position="139"/>
    </location>
</feature>
<evidence type="ECO:0000313" key="2">
    <source>
        <dbReference type="EMBL" id="RDX48610.1"/>
    </source>
</evidence>
<dbReference type="PROSITE" id="PS50181">
    <property type="entry name" value="FBOX"/>
    <property type="match status" value="1"/>
</dbReference>
<accession>A0A371D7W9</accession>
<dbReference type="EMBL" id="KZ857410">
    <property type="protein sequence ID" value="RDX48610.1"/>
    <property type="molecule type" value="Genomic_DNA"/>
</dbReference>
<dbReference type="Proteomes" id="UP000256964">
    <property type="component" value="Unassembled WGS sequence"/>
</dbReference>